<keyword evidence="7 17" id="KW-0032">Aminotransferase</keyword>
<evidence type="ECO:0000256" key="7">
    <source>
        <dbReference type="ARBA" id="ARBA00022576"/>
    </source>
</evidence>
<keyword evidence="10" id="KW-0663">Pyridoxal phosphate</keyword>
<dbReference type="InterPro" id="IPR015424">
    <property type="entry name" value="PyrdxlP-dep_Trfase"/>
</dbReference>
<evidence type="ECO:0000256" key="1">
    <source>
        <dbReference type="ARBA" id="ARBA00001933"/>
    </source>
</evidence>
<dbReference type="EC" id="2.6.1.52" evidence="5"/>
<evidence type="ECO:0000256" key="9">
    <source>
        <dbReference type="ARBA" id="ARBA00022679"/>
    </source>
</evidence>
<evidence type="ECO:0000256" key="6">
    <source>
        <dbReference type="ARBA" id="ARBA00022490"/>
    </source>
</evidence>
<dbReference type="InterPro" id="IPR006272">
    <property type="entry name" value="Pser_aminoTfrase_mycobac"/>
</dbReference>
<comment type="caution">
    <text evidence="17">The sequence shown here is derived from an EMBL/GenBank/DDBJ whole genome shotgun (WGS) entry which is preliminary data.</text>
</comment>
<keyword evidence="12" id="KW-0718">Serine biosynthesis</keyword>
<dbReference type="PANTHER" id="PTHR21152:SF40">
    <property type="entry name" value="ALANINE--GLYOXYLATE AMINOTRANSFERASE"/>
    <property type="match status" value="1"/>
</dbReference>
<sequence>MVNIAPIPADLLPKDGRFGSGPSRIRPEQIEALHAPLLMGTSHRKAPVKSLVASIRQGLRSLFALPEGYEVVLGNGGASAFWDVAVTSLVRERAAFGVFGEFGSKFAAEVDRAPHLDAAIRVSAKAGALARLTGTETNEDGASPDVFAYPHHETSTGVLSPVERIGCDDALTVVDATSVAGAAQVDVSATDAYYLSPQKAFGSDGGLWLAFVSPRAMERAEELHCASDRWMPSFLDLSLAVKNSVKDQTLNTPAIATLIMLDRQIAWMLDEGGLDGMEARSRAASEVLYRWADSSALVRPFVSEPSHRSHVVVTLEFDESVDTKALSAALRAQGIVDVDPYRGVGDKQLRIGTWPTTPVSDVEALVACLNWLLEHSA</sequence>
<evidence type="ECO:0000256" key="11">
    <source>
        <dbReference type="ARBA" id="ARBA00023096"/>
    </source>
</evidence>
<dbReference type="OrthoDB" id="975012at2"/>
<evidence type="ECO:0000256" key="3">
    <source>
        <dbReference type="ARBA" id="ARBA00005099"/>
    </source>
</evidence>
<evidence type="ECO:0000256" key="10">
    <source>
        <dbReference type="ARBA" id="ARBA00022898"/>
    </source>
</evidence>
<dbReference type="GO" id="GO:0008453">
    <property type="term" value="F:alanine-glyoxylate transaminase activity"/>
    <property type="evidence" value="ECO:0007669"/>
    <property type="project" value="TreeGrafter"/>
</dbReference>
<dbReference type="Gene3D" id="3.40.640.10">
    <property type="entry name" value="Type I PLP-dependent aspartate aminotransferase-like (Major domain)"/>
    <property type="match status" value="1"/>
</dbReference>
<name>N6XBG3_9ACTO</name>
<protein>
    <recommendedName>
        <fullName evidence="5">phosphoserine transaminase</fullName>
        <ecNumber evidence="5">2.6.1.52</ecNumber>
    </recommendedName>
    <alternativeName>
        <fullName evidence="13">Phosphohydroxythreonine aminotransferase</fullName>
    </alternativeName>
</protein>
<evidence type="ECO:0000256" key="2">
    <source>
        <dbReference type="ARBA" id="ARBA00003483"/>
    </source>
</evidence>
<dbReference type="Proteomes" id="UP000013015">
    <property type="component" value="Unassembled WGS sequence"/>
</dbReference>
<dbReference type="GO" id="GO:0008615">
    <property type="term" value="P:pyridoxine biosynthetic process"/>
    <property type="evidence" value="ECO:0007669"/>
    <property type="project" value="UniProtKB-KW"/>
</dbReference>
<organism evidence="17 18">
    <name type="scientific">Schaalia cardiffensis F0333</name>
    <dbReference type="NCBI Taxonomy" id="888050"/>
    <lineage>
        <taxon>Bacteria</taxon>
        <taxon>Bacillati</taxon>
        <taxon>Actinomycetota</taxon>
        <taxon>Actinomycetes</taxon>
        <taxon>Actinomycetales</taxon>
        <taxon>Actinomycetaceae</taxon>
        <taxon>Schaalia</taxon>
    </lineage>
</organism>
<evidence type="ECO:0000256" key="13">
    <source>
        <dbReference type="ARBA" id="ARBA00031421"/>
    </source>
</evidence>
<dbReference type="Pfam" id="PF00266">
    <property type="entry name" value="Aminotran_5"/>
    <property type="match status" value="1"/>
</dbReference>
<dbReference type="GO" id="GO:0019265">
    <property type="term" value="P:glycine biosynthetic process, by transamination of glyoxylate"/>
    <property type="evidence" value="ECO:0007669"/>
    <property type="project" value="TreeGrafter"/>
</dbReference>
<dbReference type="eggNOG" id="COG1932">
    <property type="taxonomic scope" value="Bacteria"/>
</dbReference>
<dbReference type="GO" id="GO:0006564">
    <property type="term" value="P:L-serine biosynthetic process"/>
    <property type="evidence" value="ECO:0007669"/>
    <property type="project" value="UniProtKB-KW"/>
</dbReference>
<keyword evidence="9 17" id="KW-0808">Transferase</keyword>
<dbReference type="PATRIC" id="fig|888050.3.peg.558"/>
<comment type="similarity">
    <text evidence="4">Belongs to the class-V pyridoxal-phosphate-dependent aminotransferase family. SerC subfamily.</text>
</comment>
<dbReference type="InterPro" id="IPR022278">
    <property type="entry name" value="Pser_aminoTfrase"/>
</dbReference>
<evidence type="ECO:0000313" key="18">
    <source>
        <dbReference type="Proteomes" id="UP000013015"/>
    </source>
</evidence>
<keyword evidence="6" id="KW-0963">Cytoplasm</keyword>
<dbReference type="NCBIfam" id="TIGR01366">
    <property type="entry name" value="serC_3"/>
    <property type="match status" value="1"/>
</dbReference>
<comment type="catalytic activity">
    <reaction evidence="14">
        <text>4-(phosphooxy)-L-threonine + 2-oxoglutarate = (R)-3-hydroxy-2-oxo-4-phosphooxybutanoate + L-glutamate</text>
        <dbReference type="Rhea" id="RHEA:16573"/>
        <dbReference type="ChEBI" id="CHEBI:16810"/>
        <dbReference type="ChEBI" id="CHEBI:29985"/>
        <dbReference type="ChEBI" id="CHEBI:58452"/>
        <dbReference type="ChEBI" id="CHEBI:58538"/>
        <dbReference type="EC" id="2.6.1.52"/>
    </reaction>
</comment>
<proteinExistence type="inferred from homology"/>
<dbReference type="InterPro" id="IPR015421">
    <property type="entry name" value="PyrdxlP-dep_Trfase_major"/>
</dbReference>
<evidence type="ECO:0000256" key="12">
    <source>
        <dbReference type="ARBA" id="ARBA00023299"/>
    </source>
</evidence>
<dbReference type="GO" id="GO:0004760">
    <property type="term" value="F:L-serine-pyruvate transaminase activity"/>
    <property type="evidence" value="ECO:0007669"/>
    <property type="project" value="TreeGrafter"/>
</dbReference>
<gene>
    <name evidence="17" type="ORF">HMPREF9004_0582</name>
</gene>
<dbReference type="RefSeq" id="WP_005962311.1">
    <property type="nucleotide sequence ID" value="NZ_CP040505.1"/>
</dbReference>
<dbReference type="SUPFAM" id="SSF53383">
    <property type="entry name" value="PLP-dependent transferases"/>
    <property type="match status" value="1"/>
</dbReference>
<evidence type="ECO:0000259" key="16">
    <source>
        <dbReference type="Pfam" id="PF00266"/>
    </source>
</evidence>
<dbReference type="HOGENOM" id="CLU_061974_0_0_11"/>
<comment type="catalytic activity">
    <reaction evidence="15">
        <text>O-phospho-L-serine + 2-oxoglutarate = 3-phosphooxypyruvate + L-glutamate</text>
        <dbReference type="Rhea" id="RHEA:14329"/>
        <dbReference type="ChEBI" id="CHEBI:16810"/>
        <dbReference type="ChEBI" id="CHEBI:18110"/>
        <dbReference type="ChEBI" id="CHEBI:29985"/>
        <dbReference type="ChEBI" id="CHEBI:57524"/>
        <dbReference type="EC" id="2.6.1.52"/>
    </reaction>
</comment>
<keyword evidence="18" id="KW-1185">Reference proteome</keyword>
<dbReference type="InterPro" id="IPR000192">
    <property type="entry name" value="Aminotrans_V_dom"/>
</dbReference>
<evidence type="ECO:0000256" key="5">
    <source>
        <dbReference type="ARBA" id="ARBA00013030"/>
    </source>
</evidence>
<feature type="domain" description="Aminotransferase class V" evidence="16">
    <location>
        <begin position="40"/>
        <end position="335"/>
    </location>
</feature>
<dbReference type="AlphaFoldDB" id="N6XBG3"/>
<keyword evidence="11" id="KW-0664">Pyridoxine biosynthesis</keyword>
<reference evidence="17 18" key="1">
    <citation type="submission" date="2013-03" db="EMBL/GenBank/DDBJ databases">
        <title>Reference genome for the Human Microbiome Project.</title>
        <authorList>
            <person name="Aqrawi P."/>
            <person name="Ayvaz T."/>
            <person name="Bess C."/>
            <person name="Blankenburg K."/>
            <person name="Coyle M."/>
            <person name="Deng J."/>
            <person name="Forbes L."/>
            <person name="Fowler G."/>
            <person name="Francisco L."/>
            <person name="Fu Q."/>
            <person name="Gibbs R."/>
            <person name="Gross S."/>
            <person name="Gubbala S."/>
            <person name="Hale W."/>
            <person name="Hemphill L."/>
            <person name="Highlander S."/>
            <person name="Hirani K."/>
            <person name="Jackson L."/>
            <person name="Jakkamsetti A."/>
            <person name="Javaid M."/>
            <person name="Jayaseelan J.C."/>
            <person name="Jiang H."/>
            <person name="Joshi V."/>
            <person name="Korchina V."/>
            <person name="Kovar C."/>
            <person name="Lara F."/>
            <person name="Lee S."/>
            <person name="Liu Y."/>
            <person name="Mata R."/>
            <person name="Mathew T."/>
            <person name="Munidasa M."/>
            <person name="Muzny D."/>
            <person name="Nazareth L."/>
            <person name="Ngo R."/>
            <person name="Nguyen L."/>
            <person name="Nguyen N."/>
            <person name="Okwuonu G."/>
            <person name="Ongeri F."/>
            <person name="Palculict T."/>
            <person name="Patil S."/>
            <person name="Petrosino J."/>
            <person name="Pham C."/>
            <person name="Pham P."/>
            <person name="Pu L.-L."/>
            <person name="Qin X."/>
            <person name="Qu J."/>
            <person name="Reid J."/>
            <person name="Ross M."/>
            <person name="Ruth R."/>
            <person name="Saada N."/>
            <person name="San Lucas F."/>
            <person name="Santibanez J."/>
            <person name="Shang Y."/>
            <person name="Simmons D."/>
            <person name="Song X.-Z."/>
            <person name="Tang L.-Y."/>
            <person name="Thornton R."/>
            <person name="Warren J."/>
            <person name="Weissenberger G."/>
            <person name="Wilczek-Boney K."/>
            <person name="Worley K."/>
            <person name="Youmans B."/>
            <person name="Zhang J."/>
            <person name="Zhang L."/>
            <person name="Zhao Z."/>
            <person name="Zhou C."/>
            <person name="Zhu D."/>
            <person name="Zhu Y."/>
        </authorList>
    </citation>
    <scope>NUCLEOTIDE SEQUENCE [LARGE SCALE GENOMIC DNA]</scope>
    <source>
        <strain evidence="17 18">F0333</strain>
    </source>
</reference>
<dbReference type="GO" id="GO:0004648">
    <property type="term" value="F:O-phospho-L-serine:2-oxoglutarate aminotransferase activity"/>
    <property type="evidence" value="ECO:0007669"/>
    <property type="project" value="UniProtKB-EC"/>
</dbReference>
<dbReference type="Gene3D" id="3.90.1150.10">
    <property type="entry name" value="Aspartate Aminotransferase, domain 1"/>
    <property type="match status" value="1"/>
</dbReference>
<dbReference type="STRING" id="888050.HMPREF9004_0582"/>
<comment type="cofactor">
    <cofactor evidence="1">
        <name>pyridoxal 5'-phosphate</name>
        <dbReference type="ChEBI" id="CHEBI:597326"/>
    </cofactor>
</comment>
<evidence type="ECO:0000313" key="17">
    <source>
        <dbReference type="EMBL" id="ENO18533.1"/>
    </source>
</evidence>
<evidence type="ECO:0000256" key="14">
    <source>
        <dbReference type="ARBA" id="ARBA00047630"/>
    </source>
</evidence>
<evidence type="ECO:0000256" key="15">
    <source>
        <dbReference type="ARBA" id="ARBA00049007"/>
    </source>
</evidence>
<dbReference type="PANTHER" id="PTHR21152">
    <property type="entry name" value="AMINOTRANSFERASE CLASS V"/>
    <property type="match status" value="1"/>
</dbReference>
<keyword evidence="8" id="KW-0028">Amino-acid biosynthesis</keyword>
<dbReference type="EMBL" id="AQHZ01000010">
    <property type="protein sequence ID" value="ENO18533.1"/>
    <property type="molecule type" value="Genomic_DNA"/>
</dbReference>
<dbReference type="UniPathway" id="UPA00135">
    <property type="reaction ID" value="UER00197"/>
</dbReference>
<accession>N6XBG3</accession>
<dbReference type="PIRSF" id="PIRSF000525">
    <property type="entry name" value="SerC"/>
    <property type="match status" value="1"/>
</dbReference>
<comment type="pathway">
    <text evidence="3">Amino-acid biosynthesis; L-serine biosynthesis; L-serine from 3-phospho-D-glycerate: step 2/3.</text>
</comment>
<evidence type="ECO:0000256" key="8">
    <source>
        <dbReference type="ARBA" id="ARBA00022605"/>
    </source>
</evidence>
<evidence type="ECO:0000256" key="4">
    <source>
        <dbReference type="ARBA" id="ARBA00006904"/>
    </source>
</evidence>
<comment type="function">
    <text evidence="2">Catalyzes the reversible conversion of 3-phosphohydroxypyruvate to phosphoserine and of 3-hydroxy-2-oxo-4-phosphonooxybutanoate to phosphohydroxythreonine.</text>
</comment>
<dbReference type="InterPro" id="IPR015422">
    <property type="entry name" value="PyrdxlP-dep_Trfase_small"/>
</dbReference>